<dbReference type="CDD" id="cd00200">
    <property type="entry name" value="WD40"/>
    <property type="match status" value="1"/>
</dbReference>
<dbReference type="PROSITE" id="PS50294">
    <property type="entry name" value="WD_REPEATS_REGION"/>
    <property type="match status" value="4"/>
</dbReference>
<evidence type="ECO:0000256" key="4">
    <source>
        <dbReference type="PROSITE-ProRule" id="PRU00221"/>
    </source>
</evidence>
<dbReference type="SUPFAM" id="SSF50978">
    <property type="entry name" value="WD40 repeat-like"/>
    <property type="match status" value="1"/>
</dbReference>
<feature type="compositionally biased region" description="Low complexity" evidence="5">
    <location>
        <begin position="69"/>
        <end position="90"/>
    </location>
</feature>
<dbReference type="PROSITE" id="PS50082">
    <property type="entry name" value="WD_REPEATS_2"/>
    <property type="match status" value="4"/>
</dbReference>
<dbReference type="InterPro" id="IPR020472">
    <property type="entry name" value="WD40_PAC1"/>
</dbReference>
<comment type="similarity">
    <text evidence="3">Belongs to the WD repeat PRL1/PRL2 family.</text>
</comment>
<keyword evidence="1 4" id="KW-0853">WD repeat</keyword>
<dbReference type="Pfam" id="PF00400">
    <property type="entry name" value="WD40"/>
    <property type="match status" value="7"/>
</dbReference>
<sequence>MTTKDPPVEVRTVKALANLLAKRTFDMFAQNHGQKPPLDEASQRAKVACKIRDEYSAAVDEYKPREQPAQPGARAAVNGAAPAAAPTSEAKSVTARLIDSMPEPADRAQKQLDEHKKALVLHQGQKAVVPTSDGATKDYTPSAAVAKRLPSKWPRPAWHAPWKNYRVVSGHMGWVRSIAFEPGNEWFCTGSGDRTIKIWDLATGQLRLTLTGHIEQVTGLAVSRDHPYMFSCGLDKMVKCWDMEYNKVIRQYHGHLSGVYCLKLHQDLNLVLTGGRDSVCRVWDMRTKVQVHCLSGHDESVSAILANATMPQVITGSHDKTIRMWDIRKPSTISTLTYHKKSVRGLAAHPEDYAFVSASADNIKKFQLPDGTFLHNMLQQQRAIVNCVACNEDGVVVTGADNGSLWFWDWKSGNNFQMGNTIVQPGSLESESGIFACSFDQTGTRLLTCEADKTIKFWREDDSATPETHPINFRPPKDMRRF</sequence>
<feature type="repeat" description="WD" evidence="4">
    <location>
        <begin position="294"/>
        <end position="335"/>
    </location>
</feature>
<comment type="caution">
    <text evidence="6">The sequence shown here is derived from an EMBL/GenBank/DDBJ whole genome shotgun (WGS) entry which is preliminary data.</text>
</comment>
<feature type="repeat" description="WD" evidence="4">
    <location>
        <begin position="168"/>
        <end position="209"/>
    </location>
</feature>
<keyword evidence="2" id="KW-0677">Repeat</keyword>
<protein>
    <recommendedName>
        <fullName evidence="8">Pleiotropic regulator 1</fullName>
    </recommendedName>
</protein>
<dbReference type="EMBL" id="JALJOQ010000008">
    <property type="protein sequence ID" value="KAK9812271.1"/>
    <property type="molecule type" value="Genomic_DNA"/>
</dbReference>
<organism evidence="6 7">
    <name type="scientific">Symbiochloris irregularis</name>
    <dbReference type="NCBI Taxonomy" id="706552"/>
    <lineage>
        <taxon>Eukaryota</taxon>
        <taxon>Viridiplantae</taxon>
        <taxon>Chlorophyta</taxon>
        <taxon>core chlorophytes</taxon>
        <taxon>Trebouxiophyceae</taxon>
        <taxon>Trebouxiales</taxon>
        <taxon>Trebouxiaceae</taxon>
        <taxon>Symbiochloris</taxon>
    </lineage>
</organism>
<evidence type="ECO:0000313" key="7">
    <source>
        <dbReference type="Proteomes" id="UP001465755"/>
    </source>
</evidence>
<evidence type="ECO:0000256" key="2">
    <source>
        <dbReference type="ARBA" id="ARBA00022737"/>
    </source>
</evidence>
<dbReference type="SMART" id="SM00320">
    <property type="entry name" value="WD40"/>
    <property type="match status" value="7"/>
</dbReference>
<keyword evidence="7" id="KW-1185">Reference proteome</keyword>
<dbReference type="GO" id="GO:0000974">
    <property type="term" value="C:Prp19 complex"/>
    <property type="evidence" value="ECO:0007669"/>
    <property type="project" value="TreeGrafter"/>
</dbReference>
<dbReference type="PROSITE" id="PS00678">
    <property type="entry name" value="WD_REPEATS_1"/>
    <property type="match status" value="2"/>
</dbReference>
<feature type="repeat" description="WD" evidence="4">
    <location>
        <begin position="210"/>
        <end position="251"/>
    </location>
</feature>
<feature type="repeat" description="WD" evidence="4">
    <location>
        <begin position="252"/>
        <end position="293"/>
    </location>
</feature>
<dbReference type="InterPro" id="IPR036322">
    <property type="entry name" value="WD40_repeat_dom_sf"/>
</dbReference>
<evidence type="ECO:0000256" key="1">
    <source>
        <dbReference type="ARBA" id="ARBA00022574"/>
    </source>
</evidence>
<dbReference type="PRINTS" id="PR00320">
    <property type="entry name" value="GPROTEINBRPT"/>
</dbReference>
<dbReference type="PANTHER" id="PTHR19923:SF0">
    <property type="entry name" value="PLEIOTROPIC REGULATOR 1"/>
    <property type="match status" value="1"/>
</dbReference>
<feature type="region of interest" description="Disordered" evidence="5">
    <location>
        <begin position="60"/>
        <end position="91"/>
    </location>
</feature>
<evidence type="ECO:0008006" key="8">
    <source>
        <dbReference type="Google" id="ProtNLM"/>
    </source>
</evidence>
<dbReference type="InterPro" id="IPR019775">
    <property type="entry name" value="WD40_repeat_CS"/>
</dbReference>
<dbReference type="InterPro" id="IPR001680">
    <property type="entry name" value="WD40_rpt"/>
</dbReference>
<name>A0AAW1PS53_9CHLO</name>
<dbReference type="AlphaFoldDB" id="A0AAW1PS53"/>
<proteinExistence type="inferred from homology"/>
<dbReference type="InterPro" id="IPR045241">
    <property type="entry name" value="Prp46/PLRG1-like"/>
</dbReference>
<evidence type="ECO:0000313" key="6">
    <source>
        <dbReference type="EMBL" id="KAK9812271.1"/>
    </source>
</evidence>
<dbReference type="GO" id="GO:0071013">
    <property type="term" value="C:catalytic step 2 spliceosome"/>
    <property type="evidence" value="ECO:0007669"/>
    <property type="project" value="TreeGrafter"/>
</dbReference>
<dbReference type="Proteomes" id="UP001465755">
    <property type="component" value="Unassembled WGS sequence"/>
</dbReference>
<gene>
    <name evidence="6" type="ORF">WJX73_009357</name>
</gene>
<dbReference type="PANTHER" id="PTHR19923">
    <property type="entry name" value="WD40 REPEAT PROTEINPRL1/PRL2-RELATED"/>
    <property type="match status" value="1"/>
</dbReference>
<dbReference type="InterPro" id="IPR015943">
    <property type="entry name" value="WD40/YVTN_repeat-like_dom_sf"/>
</dbReference>
<evidence type="ECO:0000256" key="3">
    <source>
        <dbReference type="ARBA" id="ARBA00025726"/>
    </source>
</evidence>
<dbReference type="GO" id="GO:0071011">
    <property type="term" value="C:precatalytic spliceosome"/>
    <property type="evidence" value="ECO:0007669"/>
    <property type="project" value="TreeGrafter"/>
</dbReference>
<dbReference type="Gene3D" id="2.130.10.10">
    <property type="entry name" value="YVTN repeat-like/Quinoprotein amine dehydrogenase"/>
    <property type="match status" value="1"/>
</dbReference>
<accession>A0AAW1PS53</accession>
<dbReference type="FunFam" id="2.130.10.10:FF:000012">
    <property type="entry name" value="Putative pleiotropic regulator 1"/>
    <property type="match status" value="1"/>
</dbReference>
<reference evidence="6 7" key="1">
    <citation type="journal article" date="2024" name="Nat. Commun.">
        <title>Phylogenomics reveals the evolutionary origins of lichenization in chlorophyte algae.</title>
        <authorList>
            <person name="Puginier C."/>
            <person name="Libourel C."/>
            <person name="Otte J."/>
            <person name="Skaloud P."/>
            <person name="Haon M."/>
            <person name="Grisel S."/>
            <person name="Petersen M."/>
            <person name="Berrin J.G."/>
            <person name="Delaux P.M."/>
            <person name="Dal Grande F."/>
            <person name="Keller J."/>
        </authorList>
    </citation>
    <scope>NUCLEOTIDE SEQUENCE [LARGE SCALE GENOMIC DNA]</scope>
    <source>
        <strain evidence="6 7">SAG 2036</strain>
    </source>
</reference>
<evidence type="ECO:0000256" key="5">
    <source>
        <dbReference type="SAM" id="MobiDB-lite"/>
    </source>
</evidence>
<dbReference type="GO" id="GO:0000398">
    <property type="term" value="P:mRNA splicing, via spliceosome"/>
    <property type="evidence" value="ECO:0007669"/>
    <property type="project" value="InterPro"/>
</dbReference>